<dbReference type="Pfam" id="PF10070">
    <property type="entry name" value="DabA"/>
    <property type="match status" value="1"/>
</dbReference>
<evidence type="ECO:0000256" key="4">
    <source>
        <dbReference type="ARBA" id="ARBA00022833"/>
    </source>
</evidence>
<keyword evidence="2 6" id="KW-1003">Cell membrane</keyword>
<comment type="similarity">
    <text evidence="6">Belongs to the inorganic carbon transporter (TC 9.A.2) DabA family.</text>
</comment>
<evidence type="ECO:0000313" key="8">
    <source>
        <dbReference type="EMBL" id="KEZ78179.1"/>
    </source>
</evidence>
<comment type="function">
    <text evidence="6">Part of an energy-coupled inorganic carbon pump.</text>
</comment>
<dbReference type="HAMAP" id="MF_01871">
    <property type="entry name" value="DabA"/>
    <property type="match status" value="1"/>
</dbReference>
<dbReference type="PANTHER" id="PTHR38344">
    <property type="entry name" value="UPF0753 PROTEIN AQ_863"/>
    <property type="match status" value="1"/>
</dbReference>
<organism evidence="8 9">
    <name type="scientific">Salinisphaera hydrothermalis (strain C41B8)</name>
    <dbReference type="NCBI Taxonomy" id="1304275"/>
    <lineage>
        <taxon>Bacteria</taxon>
        <taxon>Pseudomonadati</taxon>
        <taxon>Pseudomonadota</taxon>
        <taxon>Gammaproteobacteria</taxon>
        <taxon>Salinisphaerales</taxon>
        <taxon>Salinisphaeraceae</taxon>
        <taxon>Salinisphaera</taxon>
    </lineage>
</organism>
<dbReference type="EMBL" id="APNK01000006">
    <property type="protein sequence ID" value="KEZ78179.1"/>
    <property type="molecule type" value="Genomic_DNA"/>
</dbReference>
<dbReference type="InterPro" id="IPR018752">
    <property type="entry name" value="DabA"/>
</dbReference>
<comment type="subcellular location">
    <subcellularLocation>
        <location evidence="6">Cell membrane</location>
        <topology evidence="6">Peripheral membrane protein</topology>
    </subcellularLocation>
</comment>
<comment type="cofactor">
    <cofactor evidence="6">
        <name>Zn(2+)</name>
        <dbReference type="ChEBI" id="CHEBI:29105"/>
    </cofactor>
</comment>
<evidence type="ECO:0000256" key="7">
    <source>
        <dbReference type="SAM" id="MobiDB-lite"/>
    </source>
</evidence>
<feature type="binding site" evidence="6">
    <location>
        <position position="537"/>
    </location>
    <ligand>
        <name>Zn(2+)</name>
        <dbReference type="ChEBI" id="CHEBI:29105"/>
    </ligand>
</feature>
<keyword evidence="1 6" id="KW-0813">Transport</keyword>
<dbReference type="eggNOG" id="COG3002">
    <property type="taxonomic scope" value="Bacteria"/>
</dbReference>
<dbReference type="PATRIC" id="fig|1304275.5.peg.1295"/>
<dbReference type="OrthoDB" id="9805101at2"/>
<sequence>MNDVTTPDTTATRRPTAAPSAEAIDRAIAGACAQIAPAWPLDQSVAVNPWWPLRGLPIQQAAARVAARGGARALPDRTYLRKQWMNGRITRADLQAACREADSTLAVDTLVAHLDRPSCTARLPLVADQLDQIRDLAHRTAWTEEIVHEISQLCASEFDRGQGDWPGTRADELYSAWHHNVVRDRGIAILMGEPGLQKRFKDLPDNPDALIRTALAAMSVPAGAIEAYLHALLMSVNGWASWCAYLAWQAELAGQENTALRDLLAIRLAWDWVLYRWLADEGLRDGWRHALTRAEAIEADHAHDQRLDWIWLRALELGYQRPLIDDLTHAEAAPTASRPAVQAAFCIDVRSEVFRRALEAANPDIHTLGFAGFFGAPIAYQPLGSAVSQAQVPGLLAPSLRVIQQSRHGDDDTHRRGASAIRGLHVGDISRRFRWGSTSTFSYVESTGLFYAFKLLKNGLLHQSGSHSSAATTVSEPDPLTLVLTDDDGPLSTERKTELAAGILRGMSLTQNFAPIVMLAGHASQTRNNPQQSALDCGACGGHSGEINARVVTGLLNEPAVRESLREYGIEVPSDTRFVAALHNTTTDHITLFDLDEPGPRHAELIDRLEGWLAEARERANDERRAQLEPETDADGMGYADFQQRAEDWSQVRPEWGLARNASLIVAPRRRTRGLNLAGRAFLHEYEATQDPQHEILESIMTAPMIVAHWINFQYYASTVDNRIYGSGNKTLHNVAGGHIGLFEGNGGDLRIGLSLQSLSDGKRWVHEPLRLSVFIEAPAEAIADIVQAHEPIEQLVHHEWLFLYRVGPTGEPVQRYGRQGWTTVSTTDSVLPVRKSKA</sequence>
<evidence type="ECO:0000256" key="5">
    <source>
        <dbReference type="ARBA" id="ARBA00023136"/>
    </source>
</evidence>
<feature type="compositionally biased region" description="Low complexity" evidence="7">
    <location>
        <begin position="1"/>
        <end position="19"/>
    </location>
</feature>
<keyword evidence="4 6" id="KW-0862">Zinc</keyword>
<feature type="binding site" evidence="6">
    <location>
        <position position="346"/>
    </location>
    <ligand>
        <name>Zn(2+)</name>
        <dbReference type="ChEBI" id="CHEBI:29105"/>
    </ligand>
</feature>
<dbReference type="GO" id="GO:0008270">
    <property type="term" value="F:zinc ion binding"/>
    <property type="evidence" value="ECO:0007669"/>
    <property type="project" value="UniProtKB-UniRule"/>
</dbReference>
<name>A0A084IN95_SALHC</name>
<evidence type="ECO:0000256" key="1">
    <source>
        <dbReference type="ARBA" id="ARBA00022448"/>
    </source>
</evidence>
<dbReference type="Proteomes" id="UP000028302">
    <property type="component" value="Unassembled WGS sequence"/>
</dbReference>
<protein>
    <recommendedName>
        <fullName evidence="6">Probable inorganic carbon transporter subunit DabA</fullName>
    </recommendedName>
</protein>
<feature type="binding site" evidence="6">
    <location>
        <position position="348"/>
    </location>
    <ligand>
        <name>Zn(2+)</name>
        <dbReference type="ChEBI" id="CHEBI:29105"/>
    </ligand>
</feature>
<comment type="subunit">
    <text evidence="6">Forms a complex with DabB.</text>
</comment>
<gene>
    <name evidence="6" type="primary">dabA</name>
    <name evidence="8" type="ORF">C41B8_06327</name>
</gene>
<feature type="binding site" evidence="6">
    <location>
        <position position="522"/>
    </location>
    <ligand>
        <name>Zn(2+)</name>
        <dbReference type="ChEBI" id="CHEBI:29105"/>
    </ligand>
</feature>
<evidence type="ECO:0000256" key="2">
    <source>
        <dbReference type="ARBA" id="ARBA00022475"/>
    </source>
</evidence>
<evidence type="ECO:0000256" key="3">
    <source>
        <dbReference type="ARBA" id="ARBA00022723"/>
    </source>
</evidence>
<evidence type="ECO:0000313" key="9">
    <source>
        <dbReference type="Proteomes" id="UP000028302"/>
    </source>
</evidence>
<keyword evidence="3 6" id="KW-0479">Metal-binding</keyword>
<dbReference type="PANTHER" id="PTHR38344:SF1">
    <property type="entry name" value="INORGANIC CARBON TRANSPORTER SUBUNIT DABA-RELATED"/>
    <property type="match status" value="1"/>
</dbReference>
<dbReference type="RefSeq" id="WP_051883178.1">
    <property type="nucleotide sequence ID" value="NZ_APNK01000006.1"/>
</dbReference>
<keyword evidence="9" id="KW-1185">Reference proteome</keyword>
<dbReference type="GO" id="GO:0005886">
    <property type="term" value="C:plasma membrane"/>
    <property type="evidence" value="ECO:0007669"/>
    <property type="project" value="UniProtKB-SubCell"/>
</dbReference>
<keyword evidence="5 6" id="KW-0472">Membrane</keyword>
<feature type="region of interest" description="Disordered" evidence="7">
    <location>
        <begin position="1"/>
        <end position="20"/>
    </location>
</feature>
<dbReference type="AlphaFoldDB" id="A0A084IN95"/>
<evidence type="ECO:0000256" key="6">
    <source>
        <dbReference type="HAMAP-Rule" id="MF_01871"/>
    </source>
</evidence>
<proteinExistence type="inferred from homology"/>
<dbReference type="STRING" id="1304275.C41B8_06327"/>
<comment type="caution">
    <text evidence="8">The sequence shown here is derived from an EMBL/GenBank/DDBJ whole genome shotgun (WGS) entry which is preliminary data.</text>
</comment>
<reference evidence="8 9" key="1">
    <citation type="submission" date="2013-03" db="EMBL/GenBank/DDBJ databases">
        <title>Salinisphaera hydrothermalis C41B8 Genome Sequencing.</title>
        <authorList>
            <person name="Li C."/>
            <person name="Lai Q."/>
            <person name="Shao Z."/>
        </authorList>
    </citation>
    <scope>NUCLEOTIDE SEQUENCE [LARGE SCALE GENOMIC DNA]</scope>
    <source>
        <strain evidence="8 9">C41B8</strain>
    </source>
</reference>
<accession>A0A084IN95</accession>